<dbReference type="InterPro" id="IPR016167">
    <property type="entry name" value="FAD-bd_PCMH_sub1"/>
</dbReference>
<keyword evidence="8" id="KW-0285">Flavoprotein</keyword>
<dbReference type="PROSITE" id="PS51387">
    <property type="entry name" value="FAD_PCMH"/>
    <property type="match status" value="1"/>
</dbReference>
<keyword evidence="13" id="KW-0560">Oxidoreductase</keyword>
<sequence>MQRQAELAPLTTLKVGGRADRLIVAESQSQLIDAVEDCDANSRALLVLAGGSNVVLRDDDFDGDVVLVRTQGIDVVDRSDCAGVTLTVAAGEPWDEVVAQAVANGWVGIESLSGIPGSTGATPIQNVGAYGQEVAQTIAQVRTFDREEKAIKTFAVADCDFGYRTSKFRRNPRWVILDVTFQLELGTDSAPIAYGELAQALGVAVGQRAPLAQVRETVLKLRRSKSMVLDDRDPESQSVGSFFTNPVLSQEQARALPADAPRWPQHDGAVKTSAAWLIEQAGFSKGYSSGSARISAHHTLALVTTQGAKASDVLALADSITTAVRGTFGIELLVEPTVMGS</sequence>
<evidence type="ECO:0000256" key="3">
    <source>
        <dbReference type="ARBA" id="ARBA00004496"/>
    </source>
</evidence>
<dbReference type="SUPFAM" id="SSF56194">
    <property type="entry name" value="Uridine diphospho-N-Acetylenolpyruvylglucosamine reductase, MurB, C-terminal domain"/>
    <property type="match status" value="1"/>
</dbReference>
<name>A0A6J7EDB5_9ZZZZ</name>
<keyword evidence="9" id="KW-0274">FAD</keyword>
<keyword evidence="10" id="KW-0521">NADP</keyword>
<evidence type="ECO:0000256" key="7">
    <source>
        <dbReference type="ARBA" id="ARBA00022618"/>
    </source>
</evidence>
<evidence type="ECO:0000256" key="16">
    <source>
        <dbReference type="ARBA" id="ARBA00048914"/>
    </source>
</evidence>
<dbReference type="Gene3D" id="3.90.78.10">
    <property type="entry name" value="UDP-N-acetylenolpyruvoylglucosamine reductase, C-terminal domain"/>
    <property type="match status" value="1"/>
</dbReference>
<dbReference type="Gene3D" id="3.30.465.10">
    <property type="match status" value="1"/>
</dbReference>
<dbReference type="EMBL" id="CAFBLM010000101">
    <property type="protein sequence ID" value="CAB4881036.1"/>
    <property type="molecule type" value="Genomic_DNA"/>
</dbReference>
<dbReference type="Pfam" id="PF01565">
    <property type="entry name" value="FAD_binding_4"/>
    <property type="match status" value="1"/>
</dbReference>
<proteinExistence type="inferred from homology"/>
<evidence type="ECO:0000256" key="15">
    <source>
        <dbReference type="ARBA" id="ARBA00023316"/>
    </source>
</evidence>
<evidence type="ECO:0000256" key="11">
    <source>
        <dbReference type="ARBA" id="ARBA00022960"/>
    </source>
</evidence>
<dbReference type="NCBIfam" id="NF000755">
    <property type="entry name" value="PRK00046.1"/>
    <property type="match status" value="1"/>
</dbReference>
<dbReference type="GO" id="GO:0071555">
    <property type="term" value="P:cell wall organization"/>
    <property type="evidence" value="ECO:0007669"/>
    <property type="project" value="UniProtKB-KW"/>
</dbReference>
<dbReference type="InterPro" id="IPR011601">
    <property type="entry name" value="MurB_C"/>
</dbReference>
<dbReference type="InterPro" id="IPR016166">
    <property type="entry name" value="FAD-bd_PCMH"/>
</dbReference>
<dbReference type="NCBIfam" id="NF010478">
    <property type="entry name" value="PRK13903.1"/>
    <property type="match status" value="1"/>
</dbReference>
<protein>
    <recommendedName>
        <fullName evidence="5">UDP-N-acetylmuramate dehydrogenase</fullName>
        <ecNumber evidence="5">1.3.1.98</ecNumber>
    </recommendedName>
</protein>
<evidence type="ECO:0000256" key="12">
    <source>
        <dbReference type="ARBA" id="ARBA00022984"/>
    </source>
</evidence>
<dbReference type="HAMAP" id="MF_00037">
    <property type="entry name" value="MurB"/>
    <property type="match status" value="1"/>
</dbReference>
<keyword evidence="11" id="KW-0133">Cell shape</keyword>
<dbReference type="GO" id="GO:0009252">
    <property type="term" value="P:peptidoglycan biosynthetic process"/>
    <property type="evidence" value="ECO:0007669"/>
    <property type="project" value="UniProtKB-UniPathway"/>
</dbReference>
<dbReference type="GO" id="GO:0008360">
    <property type="term" value="P:regulation of cell shape"/>
    <property type="evidence" value="ECO:0007669"/>
    <property type="project" value="UniProtKB-KW"/>
</dbReference>
<dbReference type="GO" id="GO:0008762">
    <property type="term" value="F:UDP-N-acetylmuramate dehydrogenase activity"/>
    <property type="evidence" value="ECO:0007669"/>
    <property type="project" value="UniProtKB-EC"/>
</dbReference>
<dbReference type="Gene3D" id="3.30.43.10">
    <property type="entry name" value="Uridine Diphospho-n-acetylenolpyruvylglucosamine Reductase, domain 2"/>
    <property type="match status" value="1"/>
</dbReference>
<evidence type="ECO:0000259" key="17">
    <source>
        <dbReference type="PROSITE" id="PS51387"/>
    </source>
</evidence>
<evidence type="ECO:0000256" key="1">
    <source>
        <dbReference type="ARBA" id="ARBA00001974"/>
    </source>
</evidence>
<evidence type="ECO:0000256" key="4">
    <source>
        <dbReference type="ARBA" id="ARBA00004752"/>
    </source>
</evidence>
<dbReference type="GO" id="GO:0051301">
    <property type="term" value="P:cell division"/>
    <property type="evidence" value="ECO:0007669"/>
    <property type="project" value="UniProtKB-KW"/>
</dbReference>
<dbReference type="UniPathway" id="UPA00219"/>
<feature type="domain" description="FAD-binding PCMH-type" evidence="17">
    <location>
        <begin position="15"/>
        <end position="224"/>
    </location>
</feature>
<dbReference type="InterPro" id="IPR006094">
    <property type="entry name" value="Oxid_FAD_bind_N"/>
</dbReference>
<dbReference type="AlphaFoldDB" id="A0A6J7EDB5"/>
<dbReference type="InterPro" id="IPR036318">
    <property type="entry name" value="FAD-bd_PCMH-like_sf"/>
</dbReference>
<dbReference type="PANTHER" id="PTHR21071">
    <property type="entry name" value="UDP-N-ACETYLENOLPYRUVOYLGLUCOSAMINE REDUCTASE"/>
    <property type="match status" value="1"/>
</dbReference>
<accession>A0A6J7EDB5</accession>
<dbReference type="InterPro" id="IPR016169">
    <property type="entry name" value="FAD-bd_PCMH_sub2"/>
</dbReference>
<keyword evidence="12" id="KW-0573">Peptidoglycan synthesis</keyword>
<keyword evidence="6" id="KW-0963">Cytoplasm</keyword>
<evidence type="ECO:0000256" key="5">
    <source>
        <dbReference type="ARBA" id="ARBA00012518"/>
    </source>
</evidence>
<dbReference type="InterPro" id="IPR003170">
    <property type="entry name" value="MurB"/>
</dbReference>
<comment type="pathway">
    <text evidence="4">Cell wall biogenesis; peptidoglycan biosynthesis.</text>
</comment>
<dbReference type="GO" id="GO:0005829">
    <property type="term" value="C:cytosol"/>
    <property type="evidence" value="ECO:0007669"/>
    <property type="project" value="TreeGrafter"/>
</dbReference>
<keyword evidence="14" id="KW-0131">Cell cycle</keyword>
<evidence type="ECO:0000256" key="14">
    <source>
        <dbReference type="ARBA" id="ARBA00023306"/>
    </source>
</evidence>
<comment type="cofactor">
    <cofactor evidence="1">
        <name>FAD</name>
        <dbReference type="ChEBI" id="CHEBI:57692"/>
    </cofactor>
</comment>
<dbReference type="EC" id="1.3.1.98" evidence="5"/>
<evidence type="ECO:0000256" key="8">
    <source>
        <dbReference type="ARBA" id="ARBA00022630"/>
    </source>
</evidence>
<organism evidence="18">
    <name type="scientific">freshwater metagenome</name>
    <dbReference type="NCBI Taxonomy" id="449393"/>
    <lineage>
        <taxon>unclassified sequences</taxon>
        <taxon>metagenomes</taxon>
        <taxon>ecological metagenomes</taxon>
    </lineage>
</organism>
<dbReference type="GO" id="GO:0071949">
    <property type="term" value="F:FAD binding"/>
    <property type="evidence" value="ECO:0007669"/>
    <property type="project" value="InterPro"/>
</dbReference>
<evidence type="ECO:0000313" key="18">
    <source>
        <dbReference type="EMBL" id="CAB4881036.1"/>
    </source>
</evidence>
<keyword evidence="7" id="KW-0132">Cell division</keyword>
<comment type="catalytic activity">
    <reaction evidence="16">
        <text>UDP-N-acetyl-alpha-D-muramate + NADP(+) = UDP-N-acetyl-3-O-(1-carboxyvinyl)-alpha-D-glucosamine + NADPH + H(+)</text>
        <dbReference type="Rhea" id="RHEA:12248"/>
        <dbReference type="ChEBI" id="CHEBI:15378"/>
        <dbReference type="ChEBI" id="CHEBI:57783"/>
        <dbReference type="ChEBI" id="CHEBI:58349"/>
        <dbReference type="ChEBI" id="CHEBI:68483"/>
        <dbReference type="ChEBI" id="CHEBI:70757"/>
        <dbReference type="EC" id="1.3.1.98"/>
    </reaction>
</comment>
<evidence type="ECO:0000256" key="9">
    <source>
        <dbReference type="ARBA" id="ARBA00022827"/>
    </source>
</evidence>
<dbReference type="PANTHER" id="PTHR21071:SF4">
    <property type="entry name" value="UDP-N-ACETYLENOLPYRUVOYLGLUCOSAMINE REDUCTASE"/>
    <property type="match status" value="1"/>
</dbReference>
<gene>
    <name evidence="18" type="ORF">UFOPK3401_01447</name>
</gene>
<comment type="subcellular location">
    <subcellularLocation>
        <location evidence="3">Cytoplasm</location>
    </subcellularLocation>
</comment>
<dbReference type="InterPro" id="IPR036635">
    <property type="entry name" value="MurB_C_sf"/>
</dbReference>
<comment type="function">
    <text evidence="2">Cell wall formation.</text>
</comment>
<evidence type="ECO:0000256" key="13">
    <source>
        <dbReference type="ARBA" id="ARBA00023002"/>
    </source>
</evidence>
<dbReference type="NCBIfam" id="TIGR00179">
    <property type="entry name" value="murB"/>
    <property type="match status" value="1"/>
</dbReference>
<reference evidence="18" key="1">
    <citation type="submission" date="2020-05" db="EMBL/GenBank/DDBJ databases">
        <authorList>
            <person name="Chiriac C."/>
            <person name="Salcher M."/>
            <person name="Ghai R."/>
            <person name="Kavagutti S V."/>
        </authorList>
    </citation>
    <scope>NUCLEOTIDE SEQUENCE</scope>
</reference>
<keyword evidence="15" id="KW-0961">Cell wall biogenesis/degradation</keyword>
<evidence type="ECO:0000256" key="6">
    <source>
        <dbReference type="ARBA" id="ARBA00022490"/>
    </source>
</evidence>
<evidence type="ECO:0000256" key="10">
    <source>
        <dbReference type="ARBA" id="ARBA00022857"/>
    </source>
</evidence>
<dbReference type="Pfam" id="PF02873">
    <property type="entry name" value="MurB_C"/>
    <property type="match status" value="1"/>
</dbReference>
<dbReference type="SUPFAM" id="SSF56176">
    <property type="entry name" value="FAD-binding/transporter-associated domain-like"/>
    <property type="match status" value="1"/>
</dbReference>
<evidence type="ECO:0000256" key="2">
    <source>
        <dbReference type="ARBA" id="ARBA00003921"/>
    </source>
</evidence>